<dbReference type="GO" id="GO:0005829">
    <property type="term" value="C:cytosol"/>
    <property type="evidence" value="ECO:0007669"/>
    <property type="project" value="TreeGrafter"/>
</dbReference>
<dbReference type="Pfam" id="PF02622">
    <property type="entry name" value="DUF179"/>
    <property type="match status" value="1"/>
</dbReference>
<sequence>MLNNSSLANHLLIAMPSLKDPNFERSVIYVCEHHVQGTVGLIINRPMQFPLGLVFEQMQIQPITVDRNQLPLLFGGPVQPERGFVIHRPFGGWRSSLALRDDVTVTTSNDIIRAIAENRGPKDVLVTLGYAGWSENQLEQEVMGNVWLVCPYKPELLYEVPFAERWEYAGLTIGVKMTQLTSQSGHA</sequence>
<dbReference type="RefSeq" id="WP_043873323.1">
    <property type="nucleotide sequence ID" value="NZ_CCVW01000001.1"/>
</dbReference>
<evidence type="ECO:0000256" key="1">
    <source>
        <dbReference type="ARBA" id="ARBA00009600"/>
    </source>
</evidence>
<dbReference type="Proteomes" id="UP000044071">
    <property type="component" value="Unassembled WGS sequence"/>
</dbReference>
<gene>
    <name evidence="3" type="ORF">BN59_01175</name>
</gene>
<dbReference type="SUPFAM" id="SSF143456">
    <property type="entry name" value="VC0467-like"/>
    <property type="match status" value="1"/>
</dbReference>
<comment type="similarity">
    <text evidence="1 2">Belongs to the UPF0301 (AlgH) family.</text>
</comment>
<organism evidence="3 4">
    <name type="scientific">Legionella massiliensis</name>
    <dbReference type="NCBI Taxonomy" id="1034943"/>
    <lineage>
        <taxon>Bacteria</taxon>
        <taxon>Pseudomonadati</taxon>
        <taxon>Pseudomonadota</taxon>
        <taxon>Gammaproteobacteria</taxon>
        <taxon>Legionellales</taxon>
        <taxon>Legionellaceae</taxon>
        <taxon>Legionella</taxon>
    </lineage>
</organism>
<dbReference type="OrthoDB" id="9807486at2"/>
<dbReference type="AlphaFoldDB" id="A0A078KV49"/>
<evidence type="ECO:0000256" key="2">
    <source>
        <dbReference type="HAMAP-Rule" id="MF_00758"/>
    </source>
</evidence>
<dbReference type="eggNOG" id="COG1678">
    <property type="taxonomic scope" value="Bacteria"/>
</dbReference>
<dbReference type="InterPro" id="IPR003774">
    <property type="entry name" value="AlgH-like"/>
</dbReference>
<proteinExistence type="inferred from homology"/>
<dbReference type="PANTHER" id="PTHR30327">
    <property type="entry name" value="UNCHARACTERIZED PROTEIN YQGE"/>
    <property type="match status" value="1"/>
</dbReference>
<dbReference type="NCBIfam" id="NF001266">
    <property type="entry name" value="PRK00228.1-1"/>
    <property type="match status" value="1"/>
</dbReference>
<name>A0A078KV49_9GAMM</name>
<dbReference type="STRING" id="1034943.BN59_01175"/>
<evidence type="ECO:0000313" key="3">
    <source>
        <dbReference type="EMBL" id="CDZ76896.1"/>
    </source>
</evidence>
<evidence type="ECO:0000313" key="4">
    <source>
        <dbReference type="Proteomes" id="UP000044071"/>
    </source>
</evidence>
<keyword evidence="4" id="KW-1185">Reference proteome</keyword>
<accession>A0A078KV49</accession>
<dbReference type="EMBL" id="CCSB01000001">
    <property type="protein sequence ID" value="CDZ76896.1"/>
    <property type="molecule type" value="Genomic_DNA"/>
</dbReference>
<reference evidence="3 4" key="1">
    <citation type="submission" date="2014-06" db="EMBL/GenBank/DDBJ databases">
        <authorList>
            <person name="Urmite Genomes Urmite Genomes"/>
        </authorList>
    </citation>
    <scope>NUCLEOTIDE SEQUENCE [LARGE SCALE GENOMIC DNA]</scope>
</reference>
<dbReference type="Gene3D" id="3.40.1740.10">
    <property type="entry name" value="VC0467-like"/>
    <property type="match status" value="1"/>
</dbReference>
<dbReference type="HAMAP" id="MF_00758">
    <property type="entry name" value="UPF0301"/>
    <property type="match status" value="1"/>
</dbReference>
<dbReference type="PANTHER" id="PTHR30327:SF1">
    <property type="entry name" value="UPF0301 PROTEIN YQGE"/>
    <property type="match status" value="1"/>
</dbReference>
<protein>
    <recommendedName>
        <fullName evidence="2">UPF0301 protein BN59_01175</fullName>
    </recommendedName>
</protein>